<gene>
    <name evidence="2" type="ORF">ZHD862_LOCUS38371</name>
</gene>
<evidence type="ECO:0000313" key="3">
    <source>
        <dbReference type="Proteomes" id="UP000663864"/>
    </source>
</evidence>
<feature type="region of interest" description="Disordered" evidence="1">
    <location>
        <begin position="1"/>
        <end position="31"/>
    </location>
</feature>
<evidence type="ECO:0000313" key="2">
    <source>
        <dbReference type="EMBL" id="CAF1521075.1"/>
    </source>
</evidence>
<proteinExistence type="predicted"/>
<organism evidence="2 3">
    <name type="scientific">Rotaria sordida</name>
    <dbReference type="NCBI Taxonomy" id="392033"/>
    <lineage>
        <taxon>Eukaryota</taxon>
        <taxon>Metazoa</taxon>
        <taxon>Spiralia</taxon>
        <taxon>Gnathifera</taxon>
        <taxon>Rotifera</taxon>
        <taxon>Eurotatoria</taxon>
        <taxon>Bdelloidea</taxon>
        <taxon>Philodinida</taxon>
        <taxon>Philodinidae</taxon>
        <taxon>Rotaria</taxon>
    </lineage>
</organism>
<accession>A0A815UI55</accession>
<protein>
    <submittedName>
        <fullName evidence="2">Uncharacterized protein</fullName>
    </submittedName>
</protein>
<feature type="compositionally biased region" description="Polar residues" evidence="1">
    <location>
        <begin position="61"/>
        <end position="84"/>
    </location>
</feature>
<dbReference type="EMBL" id="CAJNOT010008807">
    <property type="protein sequence ID" value="CAF1521075.1"/>
    <property type="molecule type" value="Genomic_DNA"/>
</dbReference>
<sequence>MIANNVENTTSSSVSNITTLSQPSTTATSSSDIYTNYSSINTLITTDTRRSVRLSDKSSKRPSLSNQLNIHRTISGGVANNYSPKLNARKRNPGGTDTQGTTTSSINYSTMVSDDNGGINQSNNNDSTTYQDLLPSDQSDDDEMLTNNILMIKQNSTGLLTRTEVLSYFIAQENGYKCKLCNNVSLSF</sequence>
<feature type="compositionally biased region" description="Polar residues" evidence="1">
    <location>
        <begin position="104"/>
        <end position="130"/>
    </location>
</feature>
<name>A0A815UI55_9BILA</name>
<reference evidence="2" key="1">
    <citation type="submission" date="2021-02" db="EMBL/GenBank/DDBJ databases">
        <authorList>
            <person name="Nowell W R."/>
        </authorList>
    </citation>
    <scope>NUCLEOTIDE SEQUENCE</scope>
</reference>
<dbReference type="AlphaFoldDB" id="A0A815UI55"/>
<feature type="compositionally biased region" description="Low complexity" evidence="1">
    <location>
        <begin position="94"/>
        <end position="103"/>
    </location>
</feature>
<dbReference type="Proteomes" id="UP000663864">
    <property type="component" value="Unassembled WGS sequence"/>
</dbReference>
<evidence type="ECO:0000256" key="1">
    <source>
        <dbReference type="SAM" id="MobiDB-lite"/>
    </source>
</evidence>
<feature type="compositionally biased region" description="Low complexity" evidence="1">
    <location>
        <begin position="1"/>
        <end position="19"/>
    </location>
</feature>
<feature type="compositionally biased region" description="Polar residues" evidence="1">
    <location>
        <begin position="20"/>
        <end position="31"/>
    </location>
</feature>
<comment type="caution">
    <text evidence="2">The sequence shown here is derived from an EMBL/GenBank/DDBJ whole genome shotgun (WGS) entry which is preliminary data.</text>
</comment>
<feature type="compositionally biased region" description="Basic and acidic residues" evidence="1">
    <location>
        <begin position="50"/>
        <end position="59"/>
    </location>
</feature>
<feature type="region of interest" description="Disordered" evidence="1">
    <location>
        <begin position="50"/>
        <end position="130"/>
    </location>
</feature>